<evidence type="ECO:0000259" key="1">
    <source>
        <dbReference type="Pfam" id="PF03190"/>
    </source>
</evidence>
<dbReference type="PANTHER" id="PTHR42899:SF1">
    <property type="entry name" value="SPERMATOGENESIS-ASSOCIATED PROTEIN 20"/>
    <property type="match status" value="1"/>
</dbReference>
<dbReference type="SUPFAM" id="SSF52833">
    <property type="entry name" value="Thioredoxin-like"/>
    <property type="match status" value="1"/>
</dbReference>
<comment type="caution">
    <text evidence="2">The sequence shown here is derived from an EMBL/GenBank/DDBJ whole genome shotgun (WGS) entry which is preliminary data.</text>
</comment>
<dbReference type="Gene3D" id="1.50.10.20">
    <property type="match status" value="1"/>
</dbReference>
<dbReference type="EMBL" id="JAGUCO010000006">
    <property type="protein sequence ID" value="MBS2098687.1"/>
    <property type="molecule type" value="Genomic_DNA"/>
</dbReference>
<keyword evidence="3" id="KW-1185">Reference proteome</keyword>
<dbReference type="InterPro" id="IPR008928">
    <property type="entry name" value="6-hairpin_glycosidase_sf"/>
</dbReference>
<reference evidence="2 3" key="1">
    <citation type="journal article" date="2015" name="Int. J. Syst. Evol. Microbiol.">
        <title>Carboxylicivirga linearis sp. nov., isolated from a sea cucumber culture pond.</title>
        <authorList>
            <person name="Wang F.Q."/>
            <person name="Zhou Y.X."/>
            <person name="Lin X.Z."/>
            <person name="Chen G.J."/>
            <person name="Du Z.J."/>
        </authorList>
    </citation>
    <scope>NUCLEOTIDE SEQUENCE [LARGE SCALE GENOMIC DNA]</scope>
    <source>
        <strain evidence="2 3">FB218</strain>
    </source>
</reference>
<feature type="domain" description="Spermatogenesis-associated protein 20-like TRX" evidence="1">
    <location>
        <begin position="4"/>
        <end position="157"/>
    </location>
</feature>
<dbReference type="PANTHER" id="PTHR42899">
    <property type="entry name" value="SPERMATOGENESIS-ASSOCIATED PROTEIN 20"/>
    <property type="match status" value="1"/>
</dbReference>
<dbReference type="Pfam" id="PF03190">
    <property type="entry name" value="Thioredox_DsbH"/>
    <property type="match status" value="1"/>
</dbReference>
<dbReference type="InterPro" id="IPR004879">
    <property type="entry name" value="Ssp411-like_TRX"/>
</dbReference>
<protein>
    <submittedName>
        <fullName evidence="2">Thioredoxin domain-containing protein</fullName>
    </submittedName>
</protein>
<evidence type="ECO:0000313" key="2">
    <source>
        <dbReference type="EMBL" id="MBS2098687.1"/>
    </source>
</evidence>
<name>A0ABS5JUW5_9BACT</name>
<dbReference type="CDD" id="cd02955">
    <property type="entry name" value="SSP411"/>
    <property type="match status" value="1"/>
</dbReference>
<dbReference type="Gene3D" id="3.40.30.10">
    <property type="entry name" value="Glutaredoxin"/>
    <property type="match status" value="1"/>
</dbReference>
<accession>A0ABS5JUW5</accession>
<dbReference type="Proteomes" id="UP000708576">
    <property type="component" value="Unassembled WGS sequence"/>
</dbReference>
<sequence length="662" mass="76167">MKPNKLIAETSPYLLQHAHNPVKWFPWGDEAFKKAQNEDKLILVSVGYSACHWCHVMEHESFEDESVADIMNQHFVCIKVDREERPDVDQVYMEAVQMISGQGGWPLNCFALPNGQPVWGGTYFSKEQWIQVLTTLSNLYQNERDKIIDQAKHLTEGIRQQDFPELSILPQSTDEAEIISNLKTRFDNINGGLGAAPKFPMPISLELILQLGYIKNNKELLDFAFLTLDKMASGGIYDQVGGGFARYSVDEHWFAPHFEKMLYDNAQLISLYSNAYKISSNPDYKRIINETFEFIQRELTSVDGAFYSALDADSEGKEGKFYTWSFNELKEIIGDDKYFFSYFSINENGNWEDGVNILHAVTPRNIYSENQSLVPREFESNIQQMLRMLLIERNKRIRPSLDDKILTSWNALTIISFCDAYQALSDQKFLTAAQKAFNYLRSKVVQKDGTIHRSSKNGVSKIEGFLDDYAFYIQALIKLYEVTFNEEYILDALNTTQFVMDHFYDEAIGIFYYTSSKSEKLIARKTDIQDNVIPSSVSTMTMNLIQLSQITHLPDYETIADMLITKMHDQIEKNPSYYAQWALLSSLRQARNEVVICGTNAEMFRKELQTELRPGTIYAGSSNSKTQLNILKDRYQSDKTLIYQCKNKSCDLPIEDPEDLVI</sequence>
<proteinExistence type="predicted"/>
<dbReference type="InterPro" id="IPR036249">
    <property type="entry name" value="Thioredoxin-like_sf"/>
</dbReference>
<dbReference type="InterPro" id="IPR024705">
    <property type="entry name" value="Ssp411"/>
</dbReference>
<evidence type="ECO:0000313" key="3">
    <source>
        <dbReference type="Proteomes" id="UP000708576"/>
    </source>
</evidence>
<gene>
    <name evidence="2" type="ORF">KEM10_10390</name>
</gene>
<organism evidence="2 3">
    <name type="scientific">Carboxylicivirga linearis</name>
    <dbReference type="NCBI Taxonomy" id="1628157"/>
    <lineage>
        <taxon>Bacteria</taxon>
        <taxon>Pseudomonadati</taxon>
        <taxon>Bacteroidota</taxon>
        <taxon>Bacteroidia</taxon>
        <taxon>Marinilabiliales</taxon>
        <taxon>Marinilabiliaceae</taxon>
        <taxon>Carboxylicivirga</taxon>
    </lineage>
</organism>
<dbReference type="PIRSF" id="PIRSF006402">
    <property type="entry name" value="UCP006402_thioredoxin"/>
    <property type="match status" value="1"/>
</dbReference>
<dbReference type="RefSeq" id="WP_212215931.1">
    <property type="nucleotide sequence ID" value="NZ_JAGUCO010000006.1"/>
</dbReference>
<dbReference type="SUPFAM" id="SSF48208">
    <property type="entry name" value="Six-hairpin glycosidases"/>
    <property type="match status" value="1"/>
</dbReference>